<name>A0A1Y0KZV2_9MOLU</name>
<dbReference type="GO" id="GO:0030313">
    <property type="term" value="C:cell envelope"/>
    <property type="evidence" value="ECO:0007669"/>
    <property type="project" value="UniProtKB-SubCell"/>
</dbReference>
<evidence type="ECO:0000256" key="4">
    <source>
        <dbReference type="SAM" id="Coils"/>
    </source>
</evidence>
<evidence type="ECO:0000256" key="3">
    <source>
        <dbReference type="ARBA" id="ARBA00022729"/>
    </source>
</evidence>
<evidence type="ECO:0000256" key="2">
    <source>
        <dbReference type="ARBA" id="ARBA00007639"/>
    </source>
</evidence>
<reference evidence="6 7" key="1">
    <citation type="submission" date="2017-11" db="EMBL/GenBank/DDBJ databases">
        <title>Complete genome sequence of Spiroplasma clarkii CN-5 (DSM 19994).</title>
        <authorList>
            <person name="Tsai Y.-M."/>
            <person name="Chang A."/>
            <person name="Lo W.-S."/>
            <person name="Kuo C.-H."/>
        </authorList>
    </citation>
    <scope>NUCLEOTIDE SEQUENCE [LARGE SCALE GENOMIC DNA]</scope>
    <source>
        <strain evidence="6 7">CN-5</strain>
    </source>
</reference>
<dbReference type="InterPro" id="IPR028082">
    <property type="entry name" value="Peripla_BP_I"/>
</dbReference>
<feature type="signal peptide" evidence="5">
    <location>
        <begin position="1"/>
        <end position="20"/>
    </location>
</feature>
<proteinExistence type="inferred from homology"/>
<evidence type="ECO:0000313" key="6">
    <source>
        <dbReference type="EMBL" id="ATX70443.1"/>
    </source>
</evidence>
<sequence length="354" mass="38454">MKKLMSILGTLSVIASSSTAVVACGDSRDVIQLIVPEDPNAFWNELISTAENYVKTDTYKDKYTVKWTSSKQDSNNELKNTQSAIDGGAKAVIMGQNNPDQRAAAKYVVQNDVPLIAVNIPFADDCVDGEKPNFEVFQDAVEASKTMAEKIAKTLADNGVKDTDGKYKVYEIWGDPSTPTAKGRHKGFAESGKFDYSWFKNNDSQLDGGKGVDGQYLETKANELTTDHQAEIIAGADLIYAHSDSMARGALTALGKSTEGKNWLKPTVAGDGAIKLGGIIVGYDYDSLSIDQIAAWKTKPEENIFASIHMSAKELAEKSMKRAIEEIENSNQNKNKHTKEKIGVAVITALDPKS</sequence>
<dbReference type="Gene3D" id="3.40.50.2300">
    <property type="match status" value="2"/>
</dbReference>
<dbReference type="InterPro" id="IPR054816">
    <property type="entry name" value="Lipoprotein_mollicutes-type_CS"/>
</dbReference>
<feature type="chain" id="PRO_5013141205" evidence="5">
    <location>
        <begin position="21"/>
        <end position="354"/>
    </location>
</feature>
<keyword evidence="3 5" id="KW-0732">Signal</keyword>
<accession>A0A1Y0KZV2</accession>
<dbReference type="PANTHER" id="PTHR46847">
    <property type="entry name" value="D-ALLOSE-BINDING PERIPLASMIC PROTEIN-RELATED"/>
    <property type="match status" value="1"/>
</dbReference>
<evidence type="ECO:0000256" key="5">
    <source>
        <dbReference type="SAM" id="SignalP"/>
    </source>
</evidence>
<keyword evidence="7" id="KW-1185">Reference proteome</keyword>
<dbReference type="SUPFAM" id="SSF53822">
    <property type="entry name" value="Periplasmic binding protein-like I"/>
    <property type="match status" value="1"/>
</dbReference>
<evidence type="ECO:0000256" key="1">
    <source>
        <dbReference type="ARBA" id="ARBA00004196"/>
    </source>
</evidence>
<dbReference type="RefSeq" id="WP_100254006.1">
    <property type="nucleotide sequence ID" value="NZ_CP015819.1"/>
</dbReference>
<evidence type="ECO:0000313" key="7">
    <source>
        <dbReference type="Proteomes" id="UP000231179"/>
    </source>
</evidence>
<keyword evidence="4" id="KW-0175">Coiled coil</keyword>
<dbReference type="PROSITE" id="PS51257">
    <property type="entry name" value="PROKAR_LIPOPROTEIN"/>
    <property type="match status" value="1"/>
</dbReference>
<comment type="subcellular location">
    <subcellularLocation>
        <location evidence="1">Cell envelope</location>
    </subcellularLocation>
</comment>
<dbReference type="KEGG" id="scla:SCLARK_00229"/>
<protein>
    <submittedName>
        <fullName evidence="6">Ribose ABC transporter substrate-binding protein</fullName>
    </submittedName>
</protein>
<dbReference type="EMBL" id="CP024870">
    <property type="protein sequence ID" value="ATX70443.1"/>
    <property type="molecule type" value="Genomic_DNA"/>
</dbReference>
<dbReference type="NCBIfam" id="NF045726">
    <property type="entry name" value="XXplasma_LP"/>
    <property type="match status" value="1"/>
</dbReference>
<comment type="similarity">
    <text evidence="2">Belongs to the bacterial solute-binding protein 2 family.</text>
</comment>
<organism evidence="6 7">
    <name type="scientific">Spiroplasma clarkii</name>
    <dbReference type="NCBI Taxonomy" id="2139"/>
    <lineage>
        <taxon>Bacteria</taxon>
        <taxon>Bacillati</taxon>
        <taxon>Mycoplasmatota</taxon>
        <taxon>Mollicutes</taxon>
        <taxon>Entomoplasmatales</taxon>
        <taxon>Spiroplasmataceae</taxon>
        <taxon>Spiroplasma</taxon>
    </lineage>
</organism>
<dbReference type="Proteomes" id="UP000231179">
    <property type="component" value="Chromosome"/>
</dbReference>
<dbReference type="AlphaFoldDB" id="A0A1Y0KZV2"/>
<gene>
    <name evidence="6" type="primary">rbsB</name>
    <name evidence="6" type="ORF">SCLAR_v1c01080</name>
</gene>
<feature type="coiled-coil region" evidence="4">
    <location>
        <begin position="313"/>
        <end position="340"/>
    </location>
</feature>
<dbReference type="OrthoDB" id="9797097at2"/>
<dbReference type="PANTHER" id="PTHR46847:SF1">
    <property type="entry name" value="D-ALLOSE-BINDING PERIPLASMIC PROTEIN-RELATED"/>
    <property type="match status" value="1"/>
</dbReference>
<dbReference type="NCBIfam" id="NF038029">
    <property type="entry name" value="LP_plasma"/>
    <property type="match status" value="1"/>
</dbReference>